<protein>
    <submittedName>
        <fullName evidence="2">Uncharacterized protein</fullName>
    </submittedName>
</protein>
<dbReference type="AlphaFoldDB" id="A0AAN9DSQ6"/>
<reference evidence="2 3" key="1">
    <citation type="submission" date="2024-01" db="EMBL/GenBank/DDBJ databases">
        <title>The genomes of 5 underutilized Papilionoideae crops provide insights into root nodulation and disease resistanc.</title>
        <authorList>
            <person name="Yuan L."/>
        </authorList>
    </citation>
    <scope>NUCLEOTIDE SEQUENCE [LARGE SCALE GENOMIC DNA]</scope>
    <source>
        <strain evidence="2">ZHUSHIDOU_FW_LH</strain>
        <tissue evidence="2">Leaf</tissue>
    </source>
</reference>
<organism evidence="2 3">
    <name type="scientific">Crotalaria pallida</name>
    <name type="common">Smooth rattlebox</name>
    <name type="synonym">Crotalaria striata</name>
    <dbReference type="NCBI Taxonomy" id="3830"/>
    <lineage>
        <taxon>Eukaryota</taxon>
        <taxon>Viridiplantae</taxon>
        <taxon>Streptophyta</taxon>
        <taxon>Embryophyta</taxon>
        <taxon>Tracheophyta</taxon>
        <taxon>Spermatophyta</taxon>
        <taxon>Magnoliopsida</taxon>
        <taxon>eudicotyledons</taxon>
        <taxon>Gunneridae</taxon>
        <taxon>Pentapetalae</taxon>
        <taxon>rosids</taxon>
        <taxon>fabids</taxon>
        <taxon>Fabales</taxon>
        <taxon>Fabaceae</taxon>
        <taxon>Papilionoideae</taxon>
        <taxon>50 kb inversion clade</taxon>
        <taxon>genistoids sensu lato</taxon>
        <taxon>core genistoids</taxon>
        <taxon>Crotalarieae</taxon>
        <taxon>Crotalaria</taxon>
    </lineage>
</organism>
<evidence type="ECO:0000313" key="1">
    <source>
        <dbReference type="EMBL" id="KAK7231130.1"/>
    </source>
</evidence>
<dbReference type="EMBL" id="JAYWIO010000158">
    <property type="protein sequence ID" value="KAK7231130.1"/>
    <property type="molecule type" value="Genomic_DNA"/>
</dbReference>
<comment type="caution">
    <text evidence="2">The sequence shown here is derived from an EMBL/GenBank/DDBJ whole genome shotgun (WGS) entry which is preliminary data.</text>
</comment>
<dbReference type="EMBL" id="JAYWIO010000040">
    <property type="protein sequence ID" value="KAK7235895.1"/>
    <property type="molecule type" value="Genomic_DNA"/>
</dbReference>
<evidence type="ECO:0000313" key="3">
    <source>
        <dbReference type="Proteomes" id="UP001372338"/>
    </source>
</evidence>
<keyword evidence="3" id="KW-1185">Reference proteome</keyword>
<gene>
    <name evidence="2" type="ORF">RIF29_45990</name>
    <name evidence="1" type="ORF">RIF29_48438</name>
</gene>
<evidence type="ECO:0000313" key="2">
    <source>
        <dbReference type="EMBL" id="KAK7235895.1"/>
    </source>
</evidence>
<sequence length="113" mass="12598">MLTRSAKVTSFRVTNNRAVNETASLQRPAFGKKSASALRNKIKKELVPLLATDLEGILDKTFLALLIYSFLRIVLEKQAIHCPRADHCLLARQAPAKAVHDWEDAKALLLAYV</sequence>
<name>A0AAN9DSQ6_CROPI</name>
<dbReference type="Proteomes" id="UP001372338">
    <property type="component" value="Unassembled WGS sequence"/>
</dbReference>
<proteinExistence type="predicted"/>
<accession>A0AAN9DSQ6</accession>